<accession>A0AAE0JL47</accession>
<dbReference type="AlphaFoldDB" id="A0AAE0JL47"/>
<gene>
    <name evidence="2" type="ORF">B0H65DRAFT_507045</name>
</gene>
<comment type="caution">
    <text evidence="2">The sequence shown here is derived from an EMBL/GenBank/DDBJ whole genome shotgun (WGS) entry which is preliminary data.</text>
</comment>
<evidence type="ECO:0000313" key="2">
    <source>
        <dbReference type="EMBL" id="KAK3351662.1"/>
    </source>
</evidence>
<evidence type="ECO:0000313" key="3">
    <source>
        <dbReference type="Proteomes" id="UP001278500"/>
    </source>
</evidence>
<proteinExistence type="predicted"/>
<reference evidence="2" key="1">
    <citation type="journal article" date="2023" name="Mol. Phylogenet. Evol.">
        <title>Genome-scale phylogeny and comparative genomics of the fungal order Sordariales.</title>
        <authorList>
            <person name="Hensen N."/>
            <person name="Bonometti L."/>
            <person name="Westerberg I."/>
            <person name="Brannstrom I.O."/>
            <person name="Guillou S."/>
            <person name="Cros-Aarteil S."/>
            <person name="Calhoun S."/>
            <person name="Haridas S."/>
            <person name="Kuo A."/>
            <person name="Mondo S."/>
            <person name="Pangilinan J."/>
            <person name="Riley R."/>
            <person name="LaButti K."/>
            <person name="Andreopoulos B."/>
            <person name="Lipzen A."/>
            <person name="Chen C."/>
            <person name="Yan M."/>
            <person name="Daum C."/>
            <person name="Ng V."/>
            <person name="Clum A."/>
            <person name="Steindorff A."/>
            <person name="Ohm R.A."/>
            <person name="Martin F."/>
            <person name="Silar P."/>
            <person name="Natvig D.O."/>
            <person name="Lalanne C."/>
            <person name="Gautier V."/>
            <person name="Ament-Velasquez S.L."/>
            <person name="Kruys A."/>
            <person name="Hutchinson M.I."/>
            <person name="Powell A.J."/>
            <person name="Barry K."/>
            <person name="Miller A.N."/>
            <person name="Grigoriev I.V."/>
            <person name="Debuchy R."/>
            <person name="Gladieux P."/>
            <person name="Hiltunen Thoren M."/>
            <person name="Johannesson H."/>
        </authorList>
    </citation>
    <scope>NUCLEOTIDE SEQUENCE</scope>
    <source>
        <strain evidence="2">CBS 560.94</strain>
    </source>
</reference>
<feature type="compositionally biased region" description="Basic and acidic residues" evidence="1">
    <location>
        <begin position="1"/>
        <end position="12"/>
    </location>
</feature>
<keyword evidence="3" id="KW-1185">Reference proteome</keyword>
<dbReference type="RefSeq" id="XP_062684957.1">
    <property type="nucleotide sequence ID" value="XM_062828112.1"/>
</dbReference>
<dbReference type="EMBL" id="JAUEPP010000002">
    <property type="protein sequence ID" value="KAK3351662.1"/>
    <property type="molecule type" value="Genomic_DNA"/>
</dbReference>
<reference evidence="2" key="2">
    <citation type="submission" date="2023-06" db="EMBL/GenBank/DDBJ databases">
        <authorList>
            <consortium name="Lawrence Berkeley National Laboratory"/>
            <person name="Haridas S."/>
            <person name="Hensen N."/>
            <person name="Bonometti L."/>
            <person name="Westerberg I."/>
            <person name="Brannstrom I.O."/>
            <person name="Guillou S."/>
            <person name="Cros-Aarteil S."/>
            <person name="Calhoun S."/>
            <person name="Kuo A."/>
            <person name="Mondo S."/>
            <person name="Pangilinan J."/>
            <person name="Riley R."/>
            <person name="Labutti K."/>
            <person name="Andreopoulos B."/>
            <person name="Lipzen A."/>
            <person name="Chen C."/>
            <person name="Yanf M."/>
            <person name="Daum C."/>
            <person name="Ng V."/>
            <person name="Clum A."/>
            <person name="Steindorff A."/>
            <person name="Ohm R."/>
            <person name="Martin F."/>
            <person name="Silar P."/>
            <person name="Natvig D."/>
            <person name="Lalanne C."/>
            <person name="Gautier V."/>
            <person name="Ament-Velasquez S.L."/>
            <person name="Kruys A."/>
            <person name="Hutchinson M.I."/>
            <person name="Powell A.J."/>
            <person name="Barry K."/>
            <person name="Miller A.N."/>
            <person name="Grigoriev I.V."/>
            <person name="Debuchy R."/>
            <person name="Gladieux P."/>
            <person name="Thoren M.H."/>
            <person name="Johannesson H."/>
        </authorList>
    </citation>
    <scope>NUCLEOTIDE SEQUENCE</scope>
    <source>
        <strain evidence="2">CBS 560.94</strain>
    </source>
</reference>
<evidence type="ECO:0000256" key="1">
    <source>
        <dbReference type="SAM" id="MobiDB-lite"/>
    </source>
</evidence>
<protein>
    <submittedName>
        <fullName evidence="2">Uncharacterized protein</fullName>
    </submittedName>
</protein>
<name>A0AAE0JL47_9PEZI</name>
<feature type="region of interest" description="Disordered" evidence="1">
    <location>
        <begin position="1"/>
        <end position="24"/>
    </location>
</feature>
<dbReference type="GeneID" id="87865266"/>
<organism evidence="2 3">
    <name type="scientific">Neurospora tetraspora</name>
    <dbReference type="NCBI Taxonomy" id="94610"/>
    <lineage>
        <taxon>Eukaryota</taxon>
        <taxon>Fungi</taxon>
        <taxon>Dikarya</taxon>
        <taxon>Ascomycota</taxon>
        <taxon>Pezizomycotina</taxon>
        <taxon>Sordariomycetes</taxon>
        <taxon>Sordariomycetidae</taxon>
        <taxon>Sordariales</taxon>
        <taxon>Sordariaceae</taxon>
        <taxon>Neurospora</taxon>
    </lineage>
</organism>
<dbReference type="Proteomes" id="UP001278500">
    <property type="component" value="Unassembled WGS sequence"/>
</dbReference>
<sequence>MAGGGEFERVPRPENYPHGPEFQPRTLHQRLQGKWWYRVPPNHSKPVYQFLSIGLGASMWFWISARITGGRHHESSLINYEARPRIALEQKSGASSMK</sequence>